<feature type="domain" description="PurM-like C-terminal" evidence="3">
    <location>
        <begin position="151"/>
        <end position="303"/>
    </location>
</feature>
<organism evidence="4 5">
    <name type="scientific">Anaeromonas frigoriresistens</name>
    <dbReference type="NCBI Taxonomy" id="2683708"/>
    <lineage>
        <taxon>Bacteria</taxon>
        <taxon>Bacillati</taxon>
        <taxon>Bacillota</taxon>
        <taxon>Tissierellia</taxon>
        <taxon>Tissierellales</taxon>
        <taxon>Thermohalobacteraceae</taxon>
        <taxon>Anaeromonas</taxon>
    </lineage>
</organism>
<reference evidence="4" key="1">
    <citation type="submission" date="2019-12" db="EMBL/GenBank/DDBJ databases">
        <title>Clostridiaceae gen. nov. sp. nov., isolated from sediment in Xinjiang, China.</title>
        <authorList>
            <person name="Zhang R."/>
        </authorList>
    </citation>
    <scope>NUCLEOTIDE SEQUENCE</scope>
    <source>
        <strain evidence="4">D2Q-11</strain>
    </source>
</reference>
<dbReference type="Gene3D" id="3.30.1330.10">
    <property type="entry name" value="PurM-like, N-terminal domain"/>
    <property type="match status" value="1"/>
</dbReference>
<evidence type="ECO:0000259" key="3">
    <source>
        <dbReference type="Pfam" id="PF02769"/>
    </source>
</evidence>
<dbReference type="SUPFAM" id="SSF56042">
    <property type="entry name" value="PurM C-terminal domain-like"/>
    <property type="match status" value="1"/>
</dbReference>
<dbReference type="Pfam" id="PF02769">
    <property type="entry name" value="AIRS_C"/>
    <property type="match status" value="1"/>
</dbReference>
<accession>A0A942UYM8</accession>
<evidence type="ECO:0000313" key="4">
    <source>
        <dbReference type="EMBL" id="MBS4538017.1"/>
    </source>
</evidence>
<dbReference type="GO" id="GO:0051604">
    <property type="term" value="P:protein maturation"/>
    <property type="evidence" value="ECO:0007669"/>
    <property type="project" value="TreeGrafter"/>
</dbReference>
<dbReference type="SUPFAM" id="SSF55326">
    <property type="entry name" value="PurM N-terminal domain-like"/>
    <property type="match status" value="1"/>
</dbReference>
<gene>
    <name evidence="4" type="ORF">GOQ27_06060</name>
</gene>
<proteinExistence type="inferred from homology"/>
<dbReference type="PANTHER" id="PTHR30303:SF4">
    <property type="entry name" value="HYDROGENASE EXPRESSION_FORMATION PROTEIN HYPE"/>
    <property type="match status" value="1"/>
</dbReference>
<dbReference type="RefSeq" id="WP_203365945.1">
    <property type="nucleotide sequence ID" value="NZ_WSFT01000027.1"/>
</dbReference>
<dbReference type="Gene3D" id="3.90.650.10">
    <property type="entry name" value="PurM-like C-terminal domain"/>
    <property type="match status" value="1"/>
</dbReference>
<dbReference type="InterPro" id="IPR016188">
    <property type="entry name" value="PurM-like_N"/>
</dbReference>
<dbReference type="InterPro" id="IPR011854">
    <property type="entry name" value="HypE"/>
</dbReference>
<dbReference type="PIRSF" id="PIRSF005644">
    <property type="entry name" value="Hdrgns_mtr_HypE"/>
    <property type="match status" value="1"/>
</dbReference>
<evidence type="ECO:0000256" key="1">
    <source>
        <dbReference type="ARBA" id="ARBA00006243"/>
    </source>
</evidence>
<dbReference type="AlphaFoldDB" id="A0A942UYM8"/>
<protein>
    <submittedName>
        <fullName evidence="4">AIR synthase family protein</fullName>
    </submittedName>
</protein>
<dbReference type="Proteomes" id="UP000724672">
    <property type="component" value="Unassembled WGS sequence"/>
</dbReference>
<feature type="domain" description="PurM-like N-terminal" evidence="2">
    <location>
        <begin position="33"/>
        <end position="138"/>
    </location>
</feature>
<dbReference type="CDD" id="cd06061">
    <property type="entry name" value="PurM-like1"/>
    <property type="match status" value="1"/>
</dbReference>
<name>A0A942UYM8_9FIRM</name>
<dbReference type="InterPro" id="IPR036921">
    <property type="entry name" value="PurM-like_N_sf"/>
</dbReference>
<comment type="caution">
    <text evidence="4">The sequence shown here is derived from an EMBL/GenBank/DDBJ whole genome shotgun (WGS) entry which is preliminary data.</text>
</comment>
<evidence type="ECO:0000259" key="2">
    <source>
        <dbReference type="Pfam" id="PF00586"/>
    </source>
</evidence>
<keyword evidence="5" id="KW-1185">Reference proteome</keyword>
<dbReference type="Pfam" id="PF00586">
    <property type="entry name" value="AIRS"/>
    <property type="match status" value="1"/>
</dbReference>
<dbReference type="PANTHER" id="PTHR30303">
    <property type="entry name" value="HYDROGENASE ISOENZYMES FORMATION PROTEIN HYPE"/>
    <property type="match status" value="1"/>
</dbReference>
<evidence type="ECO:0000313" key="5">
    <source>
        <dbReference type="Proteomes" id="UP000724672"/>
    </source>
</evidence>
<sequence>MDIGKLPNDLLKSLVFDLLTNRREDVLSRGGVGEDCAVIDFGDYGCVVSTDPITGASKNIGKLAVHISCNDVASNGAEPVGVLLSILAPEKTTKEDIKKIMKDASDTAKELNVEIIGGHTEITDSVNKIIINSTVIGKQMKDKILKPQNIKEGFKVILTKRIAIEGTSIIAEDLEDKLIKNLSKDILEAGKKLVDNISVVKEGMIAGDLGVEYMHDITEGGIFGAIYEASEAISKGIQIYEEKIKIDESTKEICKFLDINPYKLIASGSLIIITDENKANILLDKLNSENIEASIIGEVIDDGVYIDKEKISPPESDELYKVI</sequence>
<dbReference type="EMBL" id="WSFT01000027">
    <property type="protein sequence ID" value="MBS4538017.1"/>
    <property type="molecule type" value="Genomic_DNA"/>
</dbReference>
<dbReference type="InterPro" id="IPR010918">
    <property type="entry name" value="PurM-like_C_dom"/>
</dbReference>
<comment type="similarity">
    <text evidence="1">Belongs to the HypE family.</text>
</comment>
<dbReference type="InterPro" id="IPR036676">
    <property type="entry name" value="PurM-like_C_sf"/>
</dbReference>